<dbReference type="PANTHER" id="PTHR11695">
    <property type="entry name" value="ALCOHOL DEHYDROGENASE RELATED"/>
    <property type="match status" value="1"/>
</dbReference>
<dbReference type="SMART" id="SM00829">
    <property type="entry name" value="PKS_ER"/>
    <property type="match status" value="1"/>
</dbReference>
<dbReference type="Pfam" id="PF13602">
    <property type="entry name" value="ADH_zinc_N_2"/>
    <property type="match status" value="1"/>
</dbReference>
<protein>
    <submittedName>
        <fullName evidence="2">NAD(P)-dependent alcohol dehydrogenase</fullName>
    </submittedName>
</protein>
<dbReference type="CDD" id="cd08267">
    <property type="entry name" value="MDR1"/>
    <property type="match status" value="1"/>
</dbReference>
<dbReference type="InterPro" id="IPR020843">
    <property type="entry name" value="ER"/>
</dbReference>
<dbReference type="Pfam" id="PF08240">
    <property type="entry name" value="ADH_N"/>
    <property type="match status" value="1"/>
</dbReference>
<keyword evidence="3" id="KW-1185">Reference proteome</keyword>
<dbReference type="RefSeq" id="WP_346752729.1">
    <property type="nucleotide sequence ID" value="NZ_JAUJEA010000005.1"/>
</dbReference>
<name>A0ABT8KPN2_9BACT</name>
<dbReference type="InterPro" id="IPR011032">
    <property type="entry name" value="GroES-like_sf"/>
</dbReference>
<evidence type="ECO:0000259" key="1">
    <source>
        <dbReference type="SMART" id="SM00829"/>
    </source>
</evidence>
<comment type="caution">
    <text evidence="2">The sequence shown here is derived from an EMBL/GenBank/DDBJ whole genome shotgun (WGS) entry which is preliminary data.</text>
</comment>
<evidence type="ECO:0000313" key="2">
    <source>
        <dbReference type="EMBL" id="MDN5202707.1"/>
    </source>
</evidence>
<dbReference type="InterPro" id="IPR050700">
    <property type="entry name" value="YIM1/Zinc_Alcohol_DH_Fams"/>
</dbReference>
<dbReference type="InterPro" id="IPR013154">
    <property type="entry name" value="ADH-like_N"/>
</dbReference>
<dbReference type="InterPro" id="IPR002364">
    <property type="entry name" value="Quin_OxRdtase/zeta-crystal_CS"/>
</dbReference>
<evidence type="ECO:0000313" key="3">
    <source>
        <dbReference type="Proteomes" id="UP001172082"/>
    </source>
</evidence>
<organism evidence="2 3">
    <name type="scientific">Splendidivirga corallicola</name>
    <dbReference type="NCBI Taxonomy" id="3051826"/>
    <lineage>
        <taxon>Bacteria</taxon>
        <taxon>Pseudomonadati</taxon>
        <taxon>Bacteroidota</taxon>
        <taxon>Cytophagia</taxon>
        <taxon>Cytophagales</taxon>
        <taxon>Splendidivirgaceae</taxon>
        <taxon>Splendidivirga</taxon>
    </lineage>
</organism>
<reference evidence="2" key="1">
    <citation type="submission" date="2023-06" db="EMBL/GenBank/DDBJ databases">
        <title>Genomic of Parafulvivirga corallium.</title>
        <authorList>
            <person name="Wang G."/>
        </authorList>
    </citation>
    <scope>NUCLEOTIDE SEQUENCE</scope>
    <source>
        <strain evidence="2">BMA10</strain>
    </source>
</reference>
<proteinExistence type="predicted"/>
<dbReference type="InterPro" id="IPR036291">
    <property type="entry name" value="NAD(P)-bd_dom_sf"/>
</dbReference>
<dbReference type="EMBL" id="JAUJEA010000005">
    <property type="protein sequence ID" value="MDN5202707.1"/>
    <property type="molecule type" value="Genomic_DNA"/>
</dbReference>
<dbReference type="SUPFAM" id="SSF50129">
    <property type="entry name" value="GroES-like"/>
    <property type="match status" value="1"/>
</dbReference>
<dbReference type="PANTHER" id="PTHR11695:SF648">
    <property type="entry name" value="ZINC-BINDING OXIDOREDUCTASE"/>
    <property type="match status" value="1"/>
</dbReference>
<dbReference type="Gene3D" id="3.40.50.720">
    <property type="entry name" value="NAD(P)-binding Rossmann-like Domain"/>
    <property type="match status" value="1"/>
</dbReference>
<dbReference type="Gene3D" id="3.90.180.10">
    <property type="entry name" value="Medium-chain alcohol dehydrogenases, catalytic domain"/>
    <property type="match status" value="1"/>
</dbReference>
<dbReference type="PROSITE" id="PS01162">
    <property type="entry name" value="QOR_ZETA_CRYSTAL"/>
    <property type="match status" value="1"/>
</dbReference>
<dbReference type="Proteomes" id="UP001172082">
    <property type="component" value="Unassembled WGS sequence"/>
</dbReference>
<sequence>MKAVVYHKYGSPEVLKLEEIPKPSPEDNEVLIKVHAASVNSWDWDLLRGRPYIVRLWGLFKPKYTTPGADVAGRVEAVGKNVKRFQPGDEVFGDLCQCGWGGFAEYVCVHENALAIKPASMTFEEAAAIPQAGVMALQSIQDKGQVQSGQKVLINGAGGGVGTFAIQMAKSLGAEVTGVDSAEKHAMMQSIGADHVIDYRREDFAKNGQQYDLIIDVVANRSVFDYKRALKPHGIFVMIGGAGNSIVQTMFLGPIISKFGKKEIGILAHEPNKHLDAIKALFEAEKVRSIIDRCYPIGEISEAMRYFGEGHVQGKVIITMEN</sequence>
<accession>A0ABT8KPN2</accession>
<feature type="domain" description="Enoyl reductase (ER)" evidence="1">
    <location>
        <begin position="10"/>
        <end position="318"/>
    </location>
</feature>
<gene>
    <name evidence="2" type="ORF">QQ008_15060</name>
</gene>
<dbReference type="SUPFAM" id="SSF51735">
    <property type="entry name" value="NAD(P)-binding Rossmann-fold domains"/>
    <property type="match status" value="1"/>
</dbReference>